<keyword evidence="3" id="KW-1185">Reference proteome</keyword>
<name>A0A8J2YVP1_9PROT</name>
<evidence type="ECO:0000313" key="2">
    <source>
        <dbReference type="EMBL" id="GGF24491.1"/>
    </source>
</evidence>
<reference evidence="2" key="1">
    <citation type="journal article" date="2014" name="Int. J. Syst. Evol. Microbiol.">
        <title>Complete genome sequence of Corynebacterium casei LMG S-19264T (=DSM 44701T), isolated from a smear-ripened cheese.</title>
        <authorList>
            <consortium name="US DOE Joint Genome Institute (JGI-PGF)"/>
            <person name="Walter F."/>
            <person name="Albersmeier A."/>
            <person name="Kalinowski J."/>
            <person name="Ruckert C."/>
        </authorList>
    </citation>
    <scope>NUCLEOTIDE SEQUENCE</scope>
    <source>
        <strain evidence="2">CGMCC 1.15725</strain>
    </source>
</reference>
<keyword evidence="1" id="KW-0812">Transmembrane</keyword>
<accession>A0A8J2YVP1</accession>
<feature type="transmembrane region" description="Helical" evidence="1">
    <location>
        <begin position="96"/>
        <end position="114"/>
    </location>
</feature>
<dbReference type="AlphaFoldDB" id="A0A8J2YVP1"/>
<proteinExistence type="predicted"/>
<sequence length="179" mass="19283">MSPALIFQIHLVLGYVPWLLCFGAYIWPRLKAMDRVEAQRAIATLHSFRFFGLVFIIPGVVGPNLPTDFAAFAAYADFATGLLAMLALLTVRTRSLFWPLVVAFNLAGAVDIIVDYYHGSQAGLPALAGELGATYAIPIVYVPLLMITHVAAFYLLVRRETQAARTLPGGTAAADGISG</sequence>
<feature type="transmembrane region" description="Helical" evidence="1">
    <location>
        <begin position="71"/>
        <end position="89"/>
    </location>
</feature>
<keyword evidence="1" id="KW-0472">Membrane</keyword>
<reference evidence="2" key="2">
    <citation type="submission" date="2020-09" db="EMBL/GenBank/DDBJ databases">
        <authorList>
            <person name="Sun Q."/>
            <person name="Zhou Y."/>
        </authorList>
    </citation>
    <scope>NUCLEOTIDE SEQUENCE</scope>
    <source>
        <strain evidence="2">CGMCC 1.15725</strain>
    </source>
</reference>
<dbReference type="RefSeq" id="WP_189047726.1">
    <property type="nucleotide sequence ID" value="NZ_BMJQ01000008.1"/>
</dbReference>
<feature type="transmembrane region" description="Helical" evidence="1">
    <location>
        <begin position="6"/>
        <end position="27"/>
    </location>
</feature>
<comment type="caution">
    <text evidence="2">The sequence shown here is derived from an EMBL/GenBank/DDBJ whole genome shotgun (WGS) entry which is preliminary data.</text>
</comment>
<evidence type="ECO:0000313" key="3">
    <source>
        <dbReference type="Proteomes" id="UP000646365"/>
    </source>
</evidence>
<dbReference type="Proteomes" id="UP000646365">
    <property type="component" value="Unassembled WGS sequence"/>
</dbReference>
<dbReference type="EMBL" id="BMJQ01000008">
    <property type="protein sequence ID" value="GGF24491.1"/>
    <property type="molecule type" value="Genomic_DNA"/>
</dbReference>
<feature type="transmembrane region" description="Helical" evidence="1">
    <location>
        <begin position="134"/>
        <end position="157"/>
    </location>
</feature>
<organism evidence="2 3">
    <name type="scientific">Aliidongia dinghuensis</name>
    <dbReference type="NCBI Taxonomy" id="1867774"/>
    <lineage>
        <taxon>Bacteria</taxon>
        <taxon>Pseudomonadati</taxon>
        <taxon>Pseudomonadota</taxon>
        <taxon>Alphaproteobacteria</taxon>
        <taxon>Rhodospirillales</taxon>
        <taxon>Dongiaceae</taxon>
        <taxon>Aliidongia</taxon>
    </lineage>
</organism>
<gene>
    <name evidence="2" type="ORF">GCM10011611_33190</name>
</gene>
<evidence type="ECO:0000256" key="1">
    <source>
        <dbReference type="SAM" id="Phobius"/>
    </source>
</evidence>
<feature type="transmembrane region" description="Helical" evidence="1">
    <location>
        <begin position="48"/>
        <end position="65"/>
    </location>
</feature>
<keyword evidence="1" id="KW-1133">Transmembrane helix</keyword>
<protein>
    <submittedName>
        <fullName evidence="2">Uncharacterized protein</fullName>
    </submittedName>
</protein>